<evidence type="ECO:0000313" key="1">
    <source>
        <dbReference type="EMBL" id="GAG26489.1"/>
    </source>
</evidence>
<dbReference type="EMBL" id="BARS01030869">
    <property type="protein sequence ID" value="GAG26489.1"/>
    <property type="molecule type" value="Genomic_DNA"/>
</dbReference>
<gene>
    <name evidence="1" type="ORF">S01H1_48091</name>
</gene>
<feature type="non-terminal residue" evidence="1">
    <location>
        <position position="36"/>
    </location>
</feature>
<name>X0W6H7_9ZZZZ</name>
<proteinExistence type="predicted"/>
<sequence length="36" mass="4558">MRWYDEFYWIIVLNRFSLPQHQTHLYNGLMLTKETL</sequence>
<comment type="caution">
    <text evidence="1">The sequence shown here is derived from an EMBL/GenBank/DDBJ whole genome shotgun (WGS) entry which is preliminary data.</text>
</comment>
<accession>X0W6H7</accession>
<reference evidence="1" key="1">
    <citation type="journal article" date="2014" name="Front. Microbiol.">
        <title>High frequency of phylogenetically diverse reductive dehalogenase-homologous genes in deep subseafloor sedimentary metagenomes.</title>
        <authorList>
            <person name="Kawai M."/>
            <person name="Futagami T."/>
            <person name="Toyoda A."/>
            <person name="Takaki Y."/>
            <person name="Nishi S."/>
            <person name="Hori S."/>
            <person name="Arai W."/>
            <person name="Tsubouchi T."/>
            <person name="Morono Y."/>
            <person name="Uchiyama I."/>
            <person name="Ito T."/>
            <person name="Fujiyama A."/>
            <person name="Inagaki F."/>
            <person name="Takami H."/>
        </authorList>
    </citation>
    <scope>NUCLEOTIDE SEQUENCE</scope>
    <source>
        <strain evidence="1">Expedition CK06-06</strain>
    </source>
</reference>
<protein>
    <submittedName>
        <fullName evidence="1">Uncharacterized protein</fullName>
    </submittedName>
</protein>
<dbReference type="AlphaFoldDB" id="X0W6H7"/>
<organism evidence="1">
    <name type="scientific">marine sediment metagenome</name>
    <dbReference type="NCBI Taxonomy" id="412755"/>
    <lineage>
        <taxon>unclassified sequences</taxon>
        <taxon>metagenomes</taxon>
        <taxon>ecological metagenomes</taxon>
    </lineage>
</organism>